<comment type="caution">
    <text evidence="2">The sequence shown here is derived from an EMBL/GenBank/DDBJ whole genome shotgun (WGS) entry which is preliminary data.</text>
</comment>
<gene>
    <name evidence="2" type="ORF">HNR30_001177</name>
</gene>
<feature type="transmembrane region" description="Helical" evidence="1">
    <location>
        <begin position="6"/>
        <end position="30"/>
    </location>
</feature>
<protein>
    <recommendedName>
        <fullName evidence="4">Secreted protein</fullName>
    </recommendedName>
</protein>
<dbReference type="AlphaFoldDB" id="A0A7W0CET6"/>
<keyword evidence="1" id="KW-1133">Transmembrane helix</keyword>
<accession>A0A7W0CET6</accession>
<name>A0A7W0CET6_9ACTN</name>
<evidence type="ECO:0000313" key="3">
    <source>
        <dbReference type="Proteomes" id="UP000530928"/>
    </source>
</evidence>
<evidence type="ECO:0000313" key="2">
    <source>
        <dbReference type="EMBL" id="MBA2889842.1"/>
    </source>
</evidence>
<keyword evidence="1" id="KW-0472">Membrane</keyword>
<evidence type="ECO:0000256" key="1">
    <source>
        <dbReference type="SAM" id="Phobius"/>
    </source>
</evidence>
<proteinExistence type="predicted"/>
<organism evidence="2 3">
    <name type="scientific">Nonomuraea soli</name>
    <dbReference type="NCBI Taxonomy" id="1032476"/>
    <lineage>
        <taxon>Bacteria</taxon>
        <taxon>Bacillati</taxon>
        <taxon>Actinomycetota</taxon>
        <taxon>Actinomycetes</taxon>
        <taxon>Streptosporangiales</taxon>
        <taxon>Streptosporangiaceae</taxon>
        <taxon>Nonomuraea</taxon>
    </lineage>
</organism>
<keyword evidence="1" id="KW-0812">Transmembrane</keyword>
<dbReference type="EMBL" id="JACDUR010000001">
    <property type="protein sequence ID" value="MBA2889842.1"/>
    <property type="molecule type" value="Genomic_DNA"/>
</dbReference>
<dbReference type="RefSeq" id="WP_312894253.1">
    <property type="nucleotide sequence ID" value="NZ_BAABAM010000001.1"/>
</dbReference>
<keyword evidence="3" id="KW-1185">Reference proteome</keyword>
<dbReference type="Proteomes" id="UP000530928">
    <property type="component" value="Unassembled WGS sequence"/>
</dbReference>
<evidence type="ECO:0008006" key="4">
    <source>
        <dbReference type="Google" id="ProtNLM"/>
    </source>
</evidence>
<reference evidence="2 3" key="1">
    <citation type="submission" date="2020-07" db="EMBL/GenBank/DDBJ databases">
        <title>Genomic Encyclopedia of Type Strains, Phase IV (KMG-IV): sequencing the most valuable type-strain genomes for metagenomic binning, comparative biology and taxonomic classification.</title>
        <authorList>
            <person name="Goeker M."/>
        </authorList>
    </citation>
    <scope>NUCLEOTIDE SEQUENCE [LARGE SCALE GENOMIC DNA]</scope>
    <source>
        <strain evidence="2 3">DSM 45533</strain>
    </source>
</reference>
<sequence length="203" mass="22767">MSPIELGLTLLAIFLLLFLVLGGLAVFFMVKLGRKAAVKARDTATRLSAHVNAMGTGEAAEVERLRLDLRREVGLTRQGIEQAQRQGWGLGELPEVFAELTRQADIQDTQLGMYAAQRRTSPYVDHVTLERLREHQAKLTAICARIRADLMSAQMHHATSGIDELGTRTDLELEARRRTVDPLDEIDELYRRAMQDKHDPPVS</sequence>